<dbReference type="PANTHER" id="PTHR43142:SF11">
    <property type="entry name" value="CARBOXYLIC ESTER HYDROLASE"/>
    <property type="match status" value="1"/>
</dbReference>
<dbReference type="InterPro" id="IPR036291">
    <property type="entry name" value="NAD(P)-bd_dom_sf"/>
</dbReference>
<dbReference type="PRINTS" id="PR00081">
    <property type="entry name" value="GDHRDH"/>
</dbReference>
<evidence type="ECO:0000256" key="1">
    <source>
        <dbReference type="ARBA" id="ARBA00022857"/>
    </source>
</evidence>
<evidence type="ECO:0000313" key="3">
    <source>
        <dbReference type="EMBL" id="KAL1603694.1"/>
    </source>
</evidence>
<keyword evidence="1" id="KW-0521">NADP</keyword>
<proteinExistence type="predicted"/>
<name>A0ABR3RGX1_9PLEO</name>
<protein>
    <recommendedName>
        <fullName evidence="2">Carboxylesterase type B domain-containing protein</fullName>
    </recommendedName>
</protein>
<dbReference type="Proteomes" id="UP001521785">
    <property type="component" value="Unassembled WGS sequence"/>
</dbReference>
<dbReference type="InterPro" id="IPR002347">
    <property type="entry name" value="SDR_fam"/>
</dbReference>
<evidence type="ECO:0000259" key="2">
    <source>
        <dbReference type="Pfam" id="PF00135"/>
    </source>
</evidence>
<feature type="domain" description="Carboxylesterase type B" evidence="2">
    <location>
        <begin position="9"/>
        <end position="483"/>
    </location>
</feature>
<dbReference type="InterPro" id="IPR020904">
    <property type="entry name" value="Sc_DH/Rdtase_CS"/>
</dbReference>
<dbReference type="Gene3D" id="3.40.50.1820">
    <property type="entry name" value="alpha/beta hydrolase"/>
    <property type="match status" value="1"/>
</dbReference>
<reference evidence="3 4" key="1">
    <citation type="submission" date="2024-02" db="EMBL/GenBank/DDBJ databases">
        <title>De novo assembly and annotation of 12 fungi associated with fruit tree decline syndrome in Ontario, Canada.</title>
        <authorList>
            <person name="Sulman M."/>
            <person name="Ellouze W."/>
            <person name="Ilyukhin E."/>
        </authorList>
    </citation>
    <scope>NUCLEOTIDE SEQUENCE [LARGE SCALE GENOMIC DNA]</scope>
    <source>
        <strain evidence="3 4">M42-189</strain>
    </source>
</reference>
<dbReference type="EMBL" id="JAKJXO020000006">
    <property type="protein sequence ID" value="KAL1603694.1"/>
    <property type="molecule type" value="Genomic_DNA"/>
</dbReference>
<comment type="caution">
    <text evidence="3">The sequence shown here is derived from an EMBL/GenBank/DDBJ whole genome shotgun (WGS) entry which is preliminary data.</text>
</comment>
<dbReference type="InterPro" id="IPR002018">
    <property type="entry name" value="CarbesteraseB"/>
</dbReference>
<keyword evidence="4" id="KW-1185">Reference proteome</keyword>
<dbReference type="InterPro" id="IPR029058">
    <property type="entry name" value="AB_hydrolase_fold"/>
</dbReference>
<dbReference type="SUPFAM" id="SSF53474">
    <property type="entry name" value="alpha/beta-Hydrolases"/>
    <property type="match status" value="1"/>
</dbReference>
<dbReference type="PROSITE" id="PS00061">
    <property type="entry name" value="ADH_SHORT"/>
    <property type="match status" value="1"/>
</dbReference>
<sequence length="814" mass="88425">MTTYKHKDLGDVQGNSKDGVIQFLGFKYASLKNRFAAPSLVTDYGSGPIDATKFGPPPVSPLGAINNEFGFIQKELPLPPNIPEHSDTEGLSLNITVPKSKNGDIDTNAKLPVHVFVHGGGFAVGSSWYPHYDPAPLVRLSVEKGKPIIGVTINYRLGVTGFMTSKELRNAGYKANNGFHDQRTALQWVRKFIGGFGGNPDEITASGESAGGFSVLMLLTSKEPLVKRILSTGGAVLLFKPLPAPVTEDAYSKIIEAFGLKDKSPEERVQALLTLPMDDLWQKVPLGTPLIPAVDNELVPGIATFPGVSSQSEDPNFPLPGRKWCSALMIGDSQLDGNILAHMGLNAKLLNIAKQFIESVNKTLAEHPDVASTLLSAYNISPSTDDNEALLSILRFGTEISFYAPSRAFAKGWPRTKENKFFLYHFNEGIPWEGQFQGEAGHILDVAFLFQNYNEHLNEAQKKVARAYGEDLVEFINGNDPWPSVEGEEYGARVYGPSSEGITTKYVASGNPAEIGRHDRVLKLGEQIGFDLVMDVFQNFAFEAGCKVVFGDVNDVAARELGSTLGDSIRFQHCDTSSYRAQLDLFALAETTYGRVDVVVANAGVANHKDIFDPSSDISVEPSMMEVDINLKGAIFTARIGMHFLRKTGGGDLVLVSSIAGFKECGGLAPYTASKHGVLGLMRGLHIVAITENIRINVICPWMTKTKLVKGIEAGWRELGLPENEPEDVARSIVLCASANRSKQGKTHPGAKMPFAGKILWIAGGQAYEIEDAIQDLEPQWLGEENSKVLAKGQEFLASQGTSWDADKLEQKTP</sequence>
<dbReference type="Gene3D" id="3.40.50.720">
    <property type="entry name" value="NAD(P)-binding Rossmann-like Domain"/>
    <property type="match status" value="1"/>
</dbReference>
<evidence type="ECO:0000313" key="4">
    <source>
        <dbReference type="Proteomes" id="UP001521785"/>
    </source>
</evidence>
<dbReference type="SUPFAM" id="SSF51735">
    <property type="entry name" value="NAD(P)-binding Rossmann-fold domains"/>
    <property type="match status" value="1"/>
</dbReference>
<dbReference type="PANTHER" id="PTHR43142">
    <property type="entry name" value="CARBOXYLIC ESTER HYDROLASE"/>
    <property type="match status" value="1"/>
</dbReference>
<dbReference type="Pfam" id="PF00106">
    <property type="entry name" value="adh_short"/>
    <property type="match status" value="1"/>
</dbReference>
<accession>A0ABR3RGX1</accession>
<dbReference type="Pfam" id="PF00135">
    <property type="entry name" value="COesterase"/>
    <property type="match status" value="1"/>
</dbReference>
<gene>
    <name evidence="3" type="ORF">SLS60_005283</name>
</gene>
<organism evidence="3 4">
    <name type="scientific">Paraconiothyrium brasiliense</name>
    <dbReference type="NCBI Taxonomy" id="300254"/>
    <lineage>
        <taxon>Eukaryota</taxon>
        <taxon>Fungi</taxon>
        <taxon>Dikarya</taxon>
        <taxon>Ascomycota</taxon>
        <taxon>Pezizomycotina</taxon>
        <taxon>Dothideomycetes</taxon>
        <taxon>Pleosporomycetidae</taxon>
        <taxon>Pleosporales</taxon>
        <taxon>Massarineae</taxon>
        <taxon>Didymosphaeriaceae</taxon>
        <taxon>Paraconiothyrium</taxon>
    </lineage>
</organism>